<dbReference type="SUPFAM" id="SSF48264">
    <property type="entry name" value="Cytochrome P450"/>
    <property type="match status" value="1"/>
</dbReference>
<reference evidence="8" key="1">
    <citation type="submission" date="2018-02" db="EMBL/GenBank/DDBJ databases">
        <title>Biosynthetic Pathway for Furanosteroid Demethoxyviridin and Identification of an Unusual Pregnane Side-chain Cleavage.</title>
        <authorList>
            <person name="Wang G.-Q."/>
            <person name="Chen G.-D."/>
            <person name="Qin S.-Y."/>
            <person name="Hu D."/>
            <person name="Awakawa T."/>
            <person name="Li S.-Y."/>
            <person name="Lv J.-M."/>
            <person name="Wang C.-X."/>
            <person name="Yao X.-S."/>
            <person name="Abe I."/>
            <person name="Gao H."/>
        </authorList>
    </citation>
    <scope>NUCLEOTIDE SEQUENCE</scope>
    <source>
        <strain evidence="8">JNvid</strain>
    </source>
</reference>
<proteinExistence type="inferred from homology"/>
<name>A0A2R4QEZ6_9PEZI</name>
<dbReference type="CDD" id="cd11040">
    <property type="entry name" value="CYP7_CYP8-like"/>
    <property type="match status" value="1"/>
</dbReference>
<dbReference type="EMBL" id="MG886384">
    <property type="protein sequence ID" value="AVY05512.1"/>
    <property type="molecule type" value="Genomic_DNA"/>
</dbReference>
<evidence type="ECO:0000256" key="7">
    <source>
        <dbReference type="RuleBase" id="RU000461"/>
    </source>
</evidence>
<dbReference type="InterPro" id="IPR053007">
    <property type="entry name" value="CYP450_monoxygenase_sec-met"/>
</dbReference>
<sequence length="556" mass="62153">MAEPLSSSSPRVDEFQSLTSSAFEKLSSVTGTAKGLNGFTLGTAVMVLLVFALNSLLLPSHDSREPPVAKPSIPILGHMIGFARNSFTYYNILTKKLGQPIFTILMPGRRIYVVTKPDLVVQVDRQNKKFSFAPIVYEFSKVTCGVGKEATEILGQNLLGEHGNWGLCEDMVIGMRESLKPGDNLDSMNRIMAEDICQSLDATKPEPGKEFRLINLQEWVAYVVTMATTNSVYGPHNPYKRKDVRDAFWVFEKGIMKMLVHPFPKYAAKDALEARDFVTNVLNEYFINGHHKQGSGLAQARFNYSVKNNVPVEDIGRFEIGGTIAILVNTLPSCYWILLLIHYVPGLLEEIRKEVDAALIIDKEKNHVTIDITTIKNNCPLLLSTLKESLRYRGIGTALRIVTQDTVVGGYLLKKDSMVQIPLQVIHGDEKHWGEHAMDFDPYRFVKDPASGKKLPDDSGYRSFGGGKHLCPGRFFATNEILAVVGLFISRYEMRPASGKWDLPTTFNSNAATQISQPDFEMEMEVRNRAGYEQYTWNVELRKSNKVVAVLSGDGQ</sequence>
<keyword evidence="3 6" id="KW-0479">Metal-binding</keyword>
<keyword evidence="6 7" id="KW-0349">Heme</keyword>
<dbReference type="GO" id="GO:0005506">
    <property type="term" value="F:iron ion binding"/>
    <property type="evidence" value="ECO:0007669"/>
    <property type="project" value="InterPro"/>
</dbReference>
<comment type="cofactor">
    <cofactor evidence="1 6">
        <name>heme</name>
        <dbReference type="ChEBI" id="CHEBI:30413"/>
    </cofactor>
</comment>
<dbReference type="Gene3D" id="1.10.630.10">
    <property type="entry name" value="Cytochrome P450"/>
    <property type="match status" value="1"/>
</dbReference>
<evidence type="ECO:0000256" key="4">
    <source>
        <dbReference type="ARBA" id="ARBA00023004"/>
    </source>
</evidence>
<dbReference type="InterPro" id="IPR036396">
    <property type="entry name" value="Cyt_P450_sf"/>
</dbReference>
<dbReference type="PROSITE" id="PS00086">
    <property type="entry name" value="CYTOCHROME_P450"/>
    <property type="match status" value="1"/>
</dbReference>
<feature type="binding site" description="axial binding residue" evidence="6">
    <location>
        <position position="471"/>
    </location>
    <ligand>
        <name>heme</name>
        <dbReference type="ChEBI" id="CHEBI:30413"/>
    </ligand>
    <ligandPart>
        <name>Fe</name>
        <dbReference type="ChEBI" id="CHEBI:18248"/>
    </ligandPart>
</feature>
<dbReference type="PANTHER" id="PTHR47582">
    <property type="entry name" value="P450, PUTATIVE (EUROFUNG)-RELATED"/>
    <property type="match status" value="1"/>
</dbReference>
<protein>
    <submittedName>
        <fullName evidence="8">Cytochrome P450 monooxygenase</fullName>
    </submittedName>
</protein>
<comment type="similarity">
    <text evidence="2 7">Belongs to the cytochrome P450 family.</text>
</comment>
<accession>A0A2R4QEZ6</accession>
<keyword evidence="5 7" id="KW-0503">Monooxygenase</keyword>
<dbReference type="InterPro" id="IPR017972">
    <property type="entry name" value="Cyt_P450_CS"/>
</dbReference>
<dbReference type="GO" id="GO:0020037">
    <property type="term" value="F:heme binding"/>
    <property type="evidence" value="ECO:0007669"/>
    <property type="project" value="InterPro"/>
</dbReference>
<dbReference type="InterPro" id="IPR002403">
    <property type="entry name" value="Cyt_P450_E_grp-IV"/>
</dbReference>
<evidence type="ECO:0000256" key="6">
    <source>
        <dbReference type="PIRSR" id="PIRSR602403-1"/>
    </source>
</evidence>
<dbReference type="GO" id="GO:0016705">
    <property type="term" value="F:oxidoreductase activity, acting on paired donors, with incorporation or reduction of molecular oxygen"/>
    <property type="evidence" value="ECO:0007669"/>
    <property type="project" value="InterPro"/>
</dbReference>
<dbReference type="PRINTS" id="PR00465">
    <property type="entry name" value="EP450IV"/>
</dbReference>
<gene>
    <name evidence="8" type="primary">vidE</name>
</gene>
<evidence type="ECO:0000256" key="5">
    <source>
        <dbReference type="ARBA" id="ARBA00023033"/>
    </source>
</evidence>
<dbReference type="InterPro" id="IPR001128">
    <property type="entry name" value="Cyt_P450"/>
</dbReference>
<keyword evidence="4 6" id="KW-0408">Iron</keyword>
<dbReference type="Pfam" id="PF00067">
    <property type="entry name" value="p450"/>
    <property type="match status" value="1"/>
</dbReference>
<evidence type="ECO:0000256" key="2">
    <source>
        <dbReference type="ARBA" id="ARBA00010617"/>
    </source>
</evidence>
<evidence type="ECO:0000256" key="1">
    <source>
        <dbReference type="ARBA" id="ARBA00001971"/>
    </source>
</evidence>
<dbReference type="PANTHER" id="PTHR47582:SF1">
    <property type="entry name" value="P450, PUTATIVE (EUROFUNG)-RELATED"/>
    <property type="match status" value="1"/>
</dbReference>
<dbReference type="GO" id="GO:0004497">
    <property type="term" value="F:monooxygenase activity"/>
    <property type="evidence" value="ECO:0007669"/>
    <property type="project" value="UniProtKB-KW"/>
</dbReference>
<organism evidence="8">
    <name type="scientific">Nodulisporium sp</name>
    <dbReference type="NCBI Taxonomy" id="1897413"/>
    <lineage>
        <taxon>Eukaryota</taxon>
        <taxon>Fungi</taxon>
        <taxon>Dikarya</taxon>
        <taxon>Ascomycota</taxon>
        <taxon>Pezizomycotina</taxon>
        <taxon>Sordariomycetes</taxon>
        <taxon>Xylariomycetidae</taxon>
        <taxon>Xylariales</taxon>
        <taxon>Xylariaceae</taxon>
        <taxon>Nodulisporium</taxon>
    </lineage>
</organism>
<evidence type="ECO:0000256" key="3">
    <source>
        <dbReference type="ARBA" id="ARBA00022723"/>
    </source>
</evidence>
<dbReference type="AlphaFoldDB" id="A0A2R4QEZ6"/>
<evidence type="ECO:0000313" key="8">
    <source>
        <dbReference type="EMBL" id="AVY05512.1"/>
    </source>
</evidence>
<keyword evidence="7" id="KW-0560">Oxidoreductase</keyword>